<comment type="caution">
    <text evidence="2">The sequence shown here is derived from an EMBL/GenBank/DDBJ whole genome shotgun (WGS) entry which is preliminary data.</text>
</comment>
<dbReference type="Gene3D" id="2.40.128.130">
    <property type="entry name" value="Autotransporter beta-domain"/>
    <property type="match status" value="1"/>
</dbReference>
<dbReference type="InterPro" id="IPR012332">
    <property type="entry name" value="Autotransporter_pectin_lyase_C"/>
</dbReference>
<dbReference type="GO" id="GO:0019867">
    <property type="term" value="C:outer membrane"/>
    <property type="evidence" value="ECO:0007669"/>
    <property type="project" value="InterPro"/>
</dbReference>
<dbReference type="InterPro" id="IPR036709">
    <property type="entry name" value="Autotransporte_beta_dom_sf"/>
</dbReference>
<reference evidence="2 3" key="1">
    <citation type="submission" date="2020-07" db="EMBL/GenBank/DDBJ databases">
        <title>Genomic Encyclopedia of Type Strains, Phase IV (KMG-V): Genome sequencing to study the core and pangenomes of soil and plant-associated prokaryotes.</title>
        <authorList>
            <person name="Whitman W."/>
        </authorList>
    </citation>
    <scope>NUCLEOTIDE SEQUENCE [LARGE SCALE GENOMIC DNA]</scope>
    <source>
        <strain evidence="2 3">AN3</strain>
    </source>
</reference>
<dbReference type="SUPFAM" id="SSF51126">
    <property type="entry name" value="Pectin lyase-like"/>
    <property type="match status" value="1"/>
</dbReference>
<evidence type="ECO:0000313" key="2">
    <source>
        <dbReference type="EMBL" id="MBA8876701.1"/>
    </source>
</evidence>
<dbReference type="Gene3D" id="2.160.20.20">
    <property type="match status" value="1"/>
</dbReference>
<organism evidence="2 3">
    <name type="scientific">Phyllobacterium myrsinacearum</name>
    <dbReference type="NCBI Taxonomy" id="28101"/>
    <lineage>
        <taxon>Bacteria</taxon>
        <taxon>Pseudomonadati</taxon>
        <taxon>Pseudomonadota</taxon>
        <taxon>Alphaproteobacteria</taxon>
        <taxon>Hyphomicrobiales</taxon>
        <taxon>Phyllobacteriaceae</taxon>
        <taxon>Phyllobacterium</taxon>
    </lineage>
</organism>
<dbReference type="InterPro" id="IPR005546">
    <property type="entry name" value="Autotransporte_beta"/>
</dbReference>
<dbReference type="AlphaFoldDB" id="A0A839EA01"/>
<dbReference type="NCBIfam" id="TIGR01414">
    <property type="entry name" value="autotrans_barl"/>
    <property type="match status" value="1"/>
</dbReference>
<dbReference type="InterPro" id="IPR006315">
    <property type="entry name" value="OM_autotransptr_brl_dom"/>
</dbReference>
<evidence type="ECO:0000259" key="1">
    <source>
        <dbReference type="PROSITE" id="PS51208"/>
    </source>
</evidence>
<dbReference type="SUPFAM" id="SSF103515">
    <property type="entry name" value="Autotransporter"/>
    <property type="match status" value="1"/>
</dbReference>
<name>A0A839EA01_9HYPH</name>
<evidence type="ECO:0000313" key="3">
    <source>
        <dbReference type="Proteomes" id="UP000549052"/>
    </source>
</evidence>
<feature type="domain" description="Autotransporter" evidence="1">
    <location>
        <begin position="577"/>
        <end position="853"/>
    </location>
</feature>
<keyword evidence="3" id="KW-1185">Reference proteome</keyword>
<dbReference type="Proteomes" id="UP000549052">
    <property type="component" value="Unassembled WGS sequence"/>
</dbReference>
<dbReference type="PROSITE" id="PS51208">
    <property type="entry name" value="AUTOTRANSPORTER"/>
    <property type="match status" value="1"/>
</dbReference>
<proteinExistence type="predicted"/>
<dbReference type="EMBL" id="JACGXN010000001">
    <property type="protein sequence ID" value="MBA8876701.1"/>
    <property type="molecule type" value="Genomic_DNA"/>
</dbReference>
<sequence length="853" mass="87162">MKDVTVNGVTAWSGDATGGVGGFALIFDQKSRIDKGTVNLGGFLAVAEGATAGIVTVNNGGKLIVTTEGKVEDVTVNGVTAWNSEGKGGIGGFANIFGEKSRIDKGTVNLGGALGVAEGATAGTVTVNNGGKLIVTTEGKVEDVTVNGVTAWNSEGKGGIGGFALIFDQKSRIDKGTVNLGGALGVAEGATAGTVTVNNGGKLLVTTEGKVEDVTVNGGIAYVSDQGEITGESTVDNGGRFAVLAGGKAGNIILNGGPSAANDSYALVEGVAGDITINRKGHLFGWGTVGNLLAHAGGEVWTGNNDVNSKLATLTATGDATFDKGSIFNVQIANDGSSNSKLAIKGQANLLGGVVNVRSEGVDETTGFARILSEEQVKNFFQKRFDILTAEKGIKGKFDDVVPHYNYITPLLAYTDKTVSLGFDLTETAKTEAADKLAAEQAAALAEAEHLKIVALEERVKNLVLVDAVTLNQKSTGHAVLQLGLGNPLLQTVLFSKKGEVLHYDTLSGEAHASLRGTLLQDAGLVSGAASERVRAAFDGVAVKAAPVATPLAYGPDARGKNRHSADQAFDATTPAPVASTVALWGQAYGGWSHGSSDGNAAAYNRNTGGIVTGMDGVIADTWRLGVLAGYGSTSLHGAGSSTSVDSYQLGVYGGTKIDALRLSLGTVLAHHEIDSRRKVSFGSLQETDTAGYSANTVQLFGEAAYRIDTPYAALEPFAAAAYTHLKTDGFTETGGIAALSAPSSSTDLTTTTLGLRASRAFTIGNAASLTARGMAGWRHAYGDVTPQAQFAFASGGESFDVNGLPVAADAALVEAGLAFDIGKATTIGLTYTGQFSSQVNDNSVKADLTVRF</sequence>
<dbReference type="SMART" id="SM00869">
    <property type="entry name" value="Autotransporter"/>
    <property type="match status" value="1"/>
</dbReference>
<dbReference type="InterPro" id="IPR011050">
    <property type="entry name" value="Pectin_lyase_fold/virulence"/>
</dbReference>
<accession>A0A839EA01</accession>
<protein>
    <submittedName>
        <fullName evidence="2">Outer membrane autotransporter protein</fullName>
    </submittedName>
</protein>
<gene>
    <name evidence="2" type="ORF">FHW16_000383</name>
</gene>
<dbReference type="Pfam" id="PF03797">
    <property type="entry name" value="Autotransporter"/>
    <property type="match status" value="1"/>
</dbReference>